<comment type="caution">
    <text evidence="1">The sequence shown here is derived from an EMBL/GenBank/DDBJ whole genome shotgun (WGS) entry which is preliminary data.</text>
</comment>
<reference evidence="1" key="1">
    <citation type="journal article" date="2015" name="Nature">
        <title>Complex archaea that bridge the gap between prokaryotes and eukaryotes.</title>
        <authorList>
            <person name="Spang A."/>
            <person name="Saw J.H."/>
            <person name="Jorgensen S.L."/>
            <person name="Zaremba-Niedzwiedzka K."/>
            <person name="Martijn J."/>
            <person name="Lind A.E."/>
            <person name="van Eijk R."/>
            <person name="Schleper C."/>
            <person name="Guy L."/>
            <person name="Ettema T.J."/>
        </authorList>
    </citation>
    <scope>NUCLEOTIDE SEQUENCE</scope>
</reference>
<gene>
    <name evidence="1" type="ORF">LCGC14_0540170</name>
</gene>
<sequence length="41" mass="4861">MSKETDKEVEEYFNDDSVNFYIEIGENGNPKFVKKESKENE</sequence>
<proteinExistence type="predicted"/>
<dbReference type="AlphaFoldDB" id="A0A0F9RT43"/>
<protein>
    <submittedName>
        <fullName evidence="1">Uncharacterized protein</fullName>
    </submittedName>
</protein>
<name>A0A0F9RT43_9ZZZZ</name>
<accession>A0A0F9RT43</accession>
<organism evidence="1">
    <name type="scientific">marine sediment metagenome</name>
    <dbReference type="NCBI Taxonomy" id="412755"/>
    <lineage>
        <taxon>unclassified sequences</taxon>
        <taxon>metagenomes</taxon>
        <taxon>ecological metagenomes</taxon>
    </lineage>
</organism>
<dbReference type="EMBL" id="LAZR01000720">
    <property type="protein sequence ID" value="KKN59620.1"/>
    <property type="molecule type" value="Genomic_DNA"/>
</dbReference>
<evidence type="ECO:0000313" key="1">
    <source>
        <dbReference type="EMBL" id="KKN59620.1"/>
    </source>
</evidence>